<dbReference type="EMBL" id="BBPA01000053">
    <property type="protein sequence ID" value="GAL94126.1"/>
    <property type="molecule type" value="Genomic_DNA"/>
</dbReference>
<reference evidence="2" key="1">
    <citation type="journal article" date="2015" name="Genome">
        <title>Whole Genome Sequence of the Non-Microcystin-Producing Microcystis aeruginosa Strain NIES-44.</title>
        <authorList>
            <person name="Okano K."/>
            <person name="Miyata N."/>
            <person name="Ozaki Y."/>
        </authorList>
    </citation>
    <scope>NUCLEOTIDE SEQUENCE [LARGE SCALE GENOMIC DNA]</scope>
    <source>
        <strain evidence="2">NIES-44</strain>
    </source>
</reference>
<organism evidence="1 2">
    <name type="scientific">Microcystis aeruginosa NIES-44</name>
    <dbReference type="NCBI Taxonomy" id="449439"/>
    <lineage>
        <taxon>Bacteria</taxon>
        <taxon>Bacillati</taxon>
        <taxon>Cyanobacteriota</taxon>
        <taxon>Cyanophyceae</taxon>
        <taxon>Oscillatoriophycideae</taxon>
        <taxon>Chroococcales</taxon>
        <taxon>Microcystaceae</taxon>
        <taxon>Microcystis</taxon>
    </lineage>
</organism>
<protein>
    <submittedName>
        <fullName evidence="1">Uncharacterized protein</fullName>
    </submittedName>
</protein>
<sequence length="44" mass="4889">MTNSQDNYFRGFNPFSLNLIKFNPSGLSKRVISGKLATLSITLP</sequence>
<dbReference type="AlphaFoldDB" id="A0A0A1VXW7"/>
<comment type="caution">
    <text evidence="1">The sequence shown here is derived from an EMBL/GenBank/DDBJ whole genome shotgun (WGS) entry which is preliminary data.</text>
</comment>
<evidence type="ECO:0000313" key="2">
    <source>
        <dbReference type="Proteomes" id="UP000030321"/>
    </source>
</evidence>
<accession>A0A0A1VXW7</accession>
<dbReference type="Proteomes" id="UP000030321">
    <property type="component" value="Unassembled WGS sequence"/>
</dbReference>
<gene>
    <name evidence="1" type="ORF">N44_02706</name>
</gene>
<evidence type="ECO:0000313" key="1">
    <source>
        <dbReference type="EMBL" id="GAL94126.1"/>
    </source>
</evidence>
<name>A0A0A1VXW7_MICAE</name>
<proteinExistence type="predicted"/>